<dbReference type="Pfam" id="PF11583">
    <property type="entry name" value="AurF"/>
    <property type="match status" value="1"/>
</dbReference>
<proteinExistence type="predicted"/>
<name>A0A939P9J4_9ACTN</name>
<evidence type="ECO:0000313" key="2">
    <source>
        <dbReference type="Proteomes" id="UP000669179"/>
    </source>
</evidence>
<dbReference type="RefSeq" id="WP_208256190.1">
    <property type="nucleotide sequence ID" value="NZ_JAGEOJ010000006.1"/>
</dbReference>
<dbReference type="InterPro" id="IPR009078">
    <property type="entry name" value="Ferritin-like_SF"/>
</dbReference>
<dbReference type="SUPFAM" id="SSF47240">
    <property type="entry name" value="Ferritin-like"/>
    <property type="match status" value="1"/>
</dbReference>
<dbReference type="GO" id="GO:0016491">
    <property type="term" value="F:oxidoreductase activity"/>
    <property type="evidence" value="ECO:0007669"/>
    <property type="project" value="InterPro"/>
</dbReference>
<keyword evidence="2" id="KW-1185">Reference proteome</keyword>
<sequence length="295" mass="33832">MTTNSLRIERLNKASTRKFIEPDAEVTGAFTKDQLVPDELLSVAGLDLDLSPEQRARLAREELASIFHAGVMFEQTLIAGFAFQMALGADITDPRFTYALHEIGEETRHSRLFIRVYRQLEPEQRNPFIGGRVPTLLSRWGLPLLMKRAATLDAFVLAGEEIPDLLQKLLAEHPDTDPYIGAVNRYHRAEEARHIAFARTTLGEHYAAATWSDRLAVRWIVPLAIVAMFDLTMIQPYVYETVGLPVWRTWRQVRRLPRRVELRRQCARTVLKALTDAGVFRAESTLPYPWRRITR</sequence>
<dbReference type="Gene3D" id="1.10.620.20">
    <property type="entry name" value="Ribonucleotide Reductase, subunit A"/>
    <property type="match status" value="1"/>
</dbReference>
<accession>A0A939P9J4</accession>
<evidence type="ECO:0000313" key="1">
    <source>
        <dbReference type="EMBL" id="MBO2448511.1"/>
    </source>
</evidence>
<organism evidence="1 2">
    <name type="scientific">Actinomadura barringtoniae</name>
    <dbReference type="NCBI Taxonomy" id="1427535"/>
    <lineage>
        <taxon>Bacteria</taxon>
        <taxon>Bacillati</taxon>
        <taxon>Actinomycetota</taxon>
        <taxon>Actinomycetes</taxon>
        <taxon>Streptosporangiales</taxon>
        <taxon>Thermomonosporaceae</taxon>
        <taxon>Actinomadura</taxon>
    </lineage>
</organism>
<dbReference type="EMBL" id="JAGEOJ010000006">
    <property type="protein sequence ID" value="MBO2448511.1"/>
    <property type="molecule type" value="Genomic_DNA"/>
</dbReference>
<dbReference type="InterPro" id="IPR012348">
    <property type="entry name" value="RNR-like"/>
</dbReference>
<dbReference type="Proteomes" id="UP000669179">
    <property type="component" value="Unassembled WGS sequence"/>
</dbReference>
<reference evidence="1" key="1">
    <citation type="submission" date="2021-03" db="EMBL/GenBank/DDBJ databases">
        <authorList>
            <person name="Kanchanasin P."/>
            <person name="Saeng-In P."/>
            <person name="Phongsopitanun W."/>
            <person name="Yuki M."/>
            <person name="Kudo T."/>
            <person name="Ohkuma M."/>
            <person name="Tanasupawat S."/>
        </authorList>
    </citation>
    <scope>NUCLEOTIDE SEQUENCE</scope>
    <source>
        <strain evidence="1">GKU 128</strain>
    </source>
</reference>
<dbReference type="AlphaFoldDB" id="A0A939P9J4"/>
<gene>
    <name evidence="1" type="ORF">J4573_15520</name>
</gene>
<protein>
    <submittedName>
        <fullName evidence="1">Diiron oxygenase</fullName>
    </submittedName>
</protein>
<comment type="caution">
    <text evidence="1">The sequence shown here is derived from an EMBL/GenBank/DDBJ whole genome shotgun (WGS) entry which is preliminary data.</text>
</comment>
<dbReference type="InterPro" id="IPR025859">
    <property type="entry name" value="AurF/CmlI"/>
</dbReference>